<keyword evidence="3" id="KW-1185">Reference proteome</keyword>
<feature type="region of interest" description="Disordered" evidence="1">
    <location>
        <begin position="95"/>
        <end position="115"/>
    </location>
</feature>
<evidence type="ECO:0000256" key="1">
    <source>
        <dbReference type="SAM" id="MobiDB-lite"/>
    </source>
</evidence>
<sequence>MGQCSRAGRRVNAPLLTDPSELHKEAIQRVLRVPGAPALKDAPLRHTCGSCDAHMVGGYQSGPPDACLLHHEWDICRSRASSVLAELRLARGYRRTSTDRLATEDQKRRQMPSER</sequence>
<evidence type="ECO:0000313" key="3">
    <source>
        <dbReference type="Proteomes" id="UP000290572"/>
    </source>
</evidence>
<evidence type="ECO:0000313" key="2">
    <source>
        <dbReference type="EMBL" id="RXN04277.1"/>
    </source>
</evidence>
<name>A0A498LEW9_LABRO</name>
<dbReference type="AlphaFoldDB" id="A0A498LEW9"/>
<organism evidence="2 3">
    <name type="scientific">Labeo rohita</name>
    <name type="common">Indian major carp</name>
    <name type="synonym">Cyprinus rohita</name>
    <dbReference type="NCBI Taxonomy" id="84645"/>
    <lineage>
        <taxon>Eukaryota</taxon>
        <taxon>Metazoa</taxon>
        <taxon>Chordata</taxon>
        <taxon>Craniata</taxon>
        <taxon>Vertebrata</taxon>
        <taxon>Euteleostomi</taxon>
        <taxon>Actinopterygii</taxon>
        <taxon>Neopterygii</taxon>
        <taxon>Teleostei</taxon>
        <taxon>Ostariophysi</taxon>
        <taxon>Cypriniformes</taxon>
        <taxon>Cyprinidae</taxon>
        <taxon>Labeoninae</taxon>
        <taxon>Labeonini</taxon>
        <taxon>Labeo</taxon>
    </lineage>
</organism>
<reference evidence="2 3" key="1">
    <citation type="submission" date="2018-03" db="EMBL/GenBank/DDBJ databases">
        <title>Draft genome sequence of Rohu Carp (Labeo rohita).</title>
        <authorList>
            <person name="Das P."/>
            <person name="Kushwaha B."/>
            <person name="Joshi C.G."/>
            <person name="Kumar D."/>
            <person name="Nagpure N.S."/>
            <person name="Sahoo L."/>
            <person name="Das S.P."/>
            <person name="Bit A."/>
            <person name="Patnaik S."/>
            <person name="Meher P.K."/>
            <person name="Jayasankar P."/>
            <person name="Koringa P.G."/>
            <person name="Patel N.V."/>
            <person name="Hinsu A.T."/>
            <person name="Kumar R."/>
            <person name="Pandey M."/>
            <person name="Agarwal S."/>
            <person name="Srivastava S."/>
            <person name="Singh M."/>
            <person name="Iquebal M.A."/>
            <person name="Jaiswal S."/>
            <person name="Angadi U.B."/>
            <person name="Kumar N."/>
            <person name="Raza M."/>
            <person name="Shah T.M."/>
            <person name="Rai A."/>
            <person name="Jena J.K."/>
        </authorList>
    </citation>
    <scope>NUCLEOTIDE SEQUENCE [LARGE SCALE GENOMIC DNA]</scope>
    <source>
        <strain evidence="2">DASCIFA01</strain>
        <tissue evidence="2">Testis</tissue>
    </source>
</reference>
<protein>
    <submittedName>
        <fullName evidence="2">Uncharacterized protein</fullName>
    </submittedName>
</protein>
<dbReference type="EMBL" id="QBIY01013451">
    <property type="protein sequence ID" value="RXN04277.1"/>
    <property type="molecule type" value="Genomic_DNA"/>
</dbReference>
<accession>A0A498LEW9</accession>
<comment type="caution">
    <text evidence="2">The sequence shown here is derived from an EMBL/GenBank/DDBJ whole genome shotgun (WGS) entry which is preliminary data.</text>
</comment>
<feature type="compositionally biased region" description="Basic and acidic residues" evidence="1">
    <location>
        <begin position="96"/>
        <end position="115"/>
    </location>
</feature>
<proteinExistence type="predicted"/>
<dbReference type="Proteomes" id="UP000290572">
    <property type="component" value="Unassembled WGS sequence"/>
</dbReference>
<gene>
    <name evidence="2" type="ORF">ROHU_034055</name>
</gene>